<dbReference type="PROSITE" id="PS51704">
    <property type="entry name" value="GP_PDE"/>
    <property type="match status" value="1"/>
</dbReference>
<dbReference type="EMBL" id="UOEB01000073">
    <property type="protein sequence ID" value="VAV83351.1"/>
    <property type="molecule type" value="Genomic_DNA"/>
</dbReference>
<reference evidence="2" key="1">
    <citation type="submission" date="2018-06" db="EMBL/GenBank/DDBJ databases">
        <authorList>
            <person name="Zhirakovskaya E."/>
        </authorList>
    </citation>
    <scope>NUCLEOTIDE SEQUENCE</scope>
</reference>
<dbReference type="GO" id="GO:0006629">
    <property type="term" value="P:lipid metabolic process"/>
    <property type="evidence" value="ECO:0007669"/>
    <property type="project" value="InterPro"/>
</dbReference>
<dbReference type="PANTHER" id="PTHR46211">
    <property type="entry name" value="GLYCEROPHOSPHORYL DIESTER PHOSPHODIESTERASE"/>
    <property type="match status" value="1"/>
</dbReference>
<evidence type="ECO:0000313" key="2">
    <source>
        <dbReference type="EMBL" id="VAV83351.1"/>
    </source>
</evidence>
<dbReference type="PROSITE" id="PS51257">
    <property type="entry name" value="PROKAR_LIPOPROTEIN"/>
    <property type="match status" value="1"/>
</dbReference>
<dbReference type="EC" id="3.1.4.46" evidence="2"/>
<dbReference type="Gene3D" id="3.20.20.190">
    <property type="entry name" value="Phosphatidylinositol (PI) phosphodiesterase"/>
    <property type="match status" value="1"/>
</dbReference>
<dbReference type="Pfam" id="PF03009">
    <property type="entry name" value="GDPD"/>
    <property type="match status" value="1"/>
</dbReference>
<name>A0A3B0QSG0_9ZZZZ</name>
<gene>
    <name evidence="2" type="ORF">MNBD_BACTEROID02-302</name>
</gene>
<organism evidence="2">
    <name type="scientific">hydrothermal vent metagenome</name>
    <dbReference type="NCBI Taxonomy" id="652676"/>
    <lineage>
        <taxon>unclassified sequences</taxon>
        <taxon>metagenomes</taxon>
        <taxon>ecological metagenomes</taxon>
    </lineage>
</organism>
<dbReference type="AlphaFoldDB" id="A0A3B0QSG0"/>
<proteinExistence type="predicted"/>
<feature type="domain" description="GP-PDE" evidence="1">
    <location>
        <begin position="24"/>
        <end position="288"/>
    </location>
</feature>
<dbReference type="InterPro" id="IPR030395">
    <property type="entry name" value="GP_PDE_dom"/>
</dbReference>
<dbReference type="PANTHER" id="PTHR46211:SF14">
    <property type="entry name" value="GLYCEROPHOSPHODIESTER PHOSPHODIESTERASE"/>
    <property type="match status" value="1"/>
</dbReference>
<evidence type="ECO:0000259" key="1">
    <source>
        <dbReference type="PROSITE" id="PS51704"/>
    </source>
</evidence>
<dbReference type="GO" id="GO:0008889">
    <property type="term" value="F:glycerophosphodiester phosphodiesterase activity"/>
    <property type="evidence" value="ECO:0007669"/>
    <property type="project" value="UniProtKB-EC"/>
</dbReference>
<protein>
    <submittedName>
        <fullName evidence="2">Glycerophosphoryl diester phosphodiesterase</fullName>
        <ecNumber evidence="2">3.1.4.46</ecNumber>
    </submittedName>
</protein>
<keyword evidence="2" id="KW-0378">Hydrolase</keyword>
<dbReference type="InterPro" id="IPR017946">
    <property type="entry name" value="PLC-like_Pdiesterase_TIM-brl"/>
</dbReference>
<accession>A0A3B0QSG0</accession>
<dbReference type="SUPFAM" id="SSF51695">
    <property type="entry name" value="PLC-like phosphodiesterases"/>
    <property type="match status" value="1"/>
</dbReference>
<sequence>MKLKQIITFGIFIILTSCNSPRSIDVQGHRGCRGLFPENSLPAFEKAIDLGVNTLELDLAISKDRKVVVSHEPYINKLFCLNTLGEEITLEEEKVYNLFKMNYQQIKAFDCGTKQYTRFPDQQKIKTYKPLLSEVFDLAKEKNSNVKFNIEIKADPKYDNIYTPEPKEFVRLVLNLIKQYGVFESTNLQSFDIRILEEIKKQAPKMRLSLLVDENETIEDKLSKLSFIPEIISPYFGLLDAKTITVYQSKEIQIIPWTVNSEEDMQLMIDYQVDGIITDYPNKLIEMLKK</sequence>